<evidence type="ECO:0000256" key="2">
    <source>
        <dbReference type="ARBA" id="ARBA00007069"/>
    </source>
</evidence>
<evidence type="ECO:0000313" key="10">
    <source>
        <dbReference type="EMBL" id="RHE38351.1"/>
    </source>
</evidence>
<dbReference type="PANTHER" id="PTHR43848">
    <property type="entry name" value="PUTRESCINE TRANSPORT SYSTEM PERMEASE PROTEIN POTI"/>
    <property type="match status" value="1"/>
</dbReference>
<proteinExistence type="inferred from homology"/>
<keyword evidence="5 8" id="KW-0812">Transmembrane</keyword>
<dbReference type="InterPro" id="IPR006059">
    <property type="entry name" value="SBP"/>
</dbReference>
<dbReference type="InterPro" id="IPR035906">
    <property type="entry name" value="MetI-like_sf"/>
</dbReference>
<dbReference type="GO" id="GO:0042597">
    <property type="term" value="C:periplasmic space"/>
    <property type="evidence" value="ECO:0007669"/>
    <property type="project" value="InterPro"/>
</dbReference>
<evidence type="ECO:0000256" key="8">
    <source>
        <dbReference type="RuleBase" id="RU363032"/>
    </source>
</evidence>
<dbReference type="CDD" id="cd06261">
    <property type="entry name" value="TM_PBP2"/>
    <property type="match status" value="1"/>
</dbReference>
<protein>
    <submittedName>
        <fullName evidence="10">Extracellular solute-binding protein</fullName>
    </submittedName>
</protein>
<dbReference type="Gene3D" id="1.10.3720.10">
    <property type="entry name" value="MetI-like"/>
    <property type="match status" value="1"/>
</dbReference>
<feature type="transmembrane region" description="Helical" evidence="8">
    <location>
        <begin position="9"/>
        <end position="30"/>
    </location>
</feature>
<keyword evidence="3 8" id="KW-0813">Transport</keyword>
<keyword evidence="7 8" id="KW-0472">Membrane</keyword>
<dbReference type="Gene3D" id="3.40.190.10">
    <property type="entry name" value="Periplasmic binding protein-like II"/>
    <property type="match status" value="2"/>
</dbReference>
<dbReference type="PROSITE" id="PS50928">
    <property type="entry name" value="ABC_TM1"/>
    <property type="match status" value="1"/>
</dbReference>
<dbReference type="Proteomes" id="UP000283745">
    <property type="component" value="Unassembled WGS sequence"/>
</dbReference>
<feature type="transmembrane region" description="Helical" evidence="8">
    <location>
        <begin position="59"/>
        <end position="85"/>
    </location>
</feature>
<dbReference type="GO" id="GO:0015846">
    <property type="term" value="P:polyamine transport"/>
    <property type="evidence" value="ECO:0007669"/>
    <property type="project" value="InterPro"/>
</dbReference>
<dbReference type="PANTHER" id="PTHR43848:SF2">
    <property type="entry name" value="PUTRESCINE TRANSPORT SYSTEM PERMEASE PROTEIN POTI"/>
    <property type="match status" value="1"/>
</dbReference>
<evidence type="ECO:0000256" key="7">
    <source>
        <dbReference type="ARBA" id="ARBA00023136"/>
    </source>
</evidence>
<evidence type="ECO:0000256" key="6">
    <source>
        <dbReference type="ARBA" id="ARBA00022989"/>
    </source>
</evidence>
<feature type="transmembrane region" description="Helical" evidence="8">
    <location>
        <begin position="172"/>
        <end position="193"/>
    </location>
</feature>
<dbReference type="AlphaFoldDB" id="A0A414J2S4"/>
<dbReference type="SUPFAM" id="SSF53850">
    <property type="entry name" value="Periplasmic binding protein-like II"/>
    <property type="match status" value="1"/>
</dbReference>
<dbReference type="InterPro" id="IPR000515">
    <property type="entry name" value="MetI-like"/>
</dbReference>
<comment type="caution">
    <text evidence="10">The sequence shown here is derived from an EMBL/GenBank/DDBJ whole genome shotgun (WGS) entry which is preliminary data.</text>
</comment>
<evidence type="ECO:0000313" key="11">
    <source>
        <dbReference type="Proteomes" id="UP000283745"/>
    </source>
</evidence>
<feature type="domain" description="ABC transmembrane type-1" evidence="9">
    <location>
        <begin position="60"/>
        <end position="248"/>
    </location>
</feature>
<feature type="transmembrane region" description="Helical" evidence="8">
    <location>
        <begin position="105"/>
        <end position="122"/>
    </location>
</feature>
<dbReference type="GO" id="GO:0055085">
    <property type="term" value="P:transmembrane transport"/>
    <property type="evidence" value="ECO:0007669"/>
    <property type="project" value="InterPro"/>
</dbReference>
<evidence type="ECO:0000259" key="9">
    <source>
        <dbReference type="PROSITE" id="PS50928"/>
    </source>
</evidence>
<comment type="similarity">
    <text evidence="2">Belongs to the binding-protein-dependent transport system permease family. CysTW subfamily.</text>
</comment>
<evidence type="ECO:0000256" key="5">
    <source>
        <dbReference type="ARBA" id="ARBA00022692"/>
    </source>
</evidence>
<keyword evidence="4" id="KW-1003">Cell membrane</keyword>
<gene>
    <name evidence="10" type="ORF">DW740_13360</name>
</gene>
<name>A0A414J2S4_9FIRM</name>
<dbReference type="GO" id="GO:0019808">
    <property type="term" value="F:polyamine binding"/>
    <property type="evidence" value="ECO:0007669"/>
    <property type="project" value="InterPro"/>
</dbReference>
<accession>A0A414J2S4</accession>
<reference evidence="10 11" key="1">
    <citation type="submission" date="2018-08" db="EMBL/GenBank/DDBJ databases">
        <title>A genome reference for cultivated species of the human gut microbiota.</title>
        <authorList>
            <person name="Zou Y."/>
            <person name="Xue W."/>
            <person name="Luo G."/>
        </authorList>
    </citation>
    <scope>NUCLEOTIDE SEQUENCE [LARGE SCALE GENOMIC DNA]</scope>
    <source>
        <strain evidence="10 11">AM28-23</strain>
    </source>
</reference>
<dbReference type="InterPro" id="IPR051789">
    <property type="entry name" value="Bact_Polyamine_Transport"/>
</dbReference>
<dbReference type="CDD" id="cd13663">
    <property type="entry name" value="PBP2_PotD_PotF_like_2"/>
    <property type="match status" value="1"/>
</dbReference>
<dbReference type="Pfam" id="PF13416">
    <property type="entry name" value="SBP_bac_8"/>
    <property type="match status" value="1"/>
</dbReference>
<feature type="transmembrane region" description="Helical" evidence="8">
    <location>
        <begin position="128"/>
        <end position="151"/>
    </location>
</feature>
<dbReference type="PRINTS" id="PR00909">
    <property type="entry name" value="SPERMDNBNDNG"/>
</dbReference>
<dbReference type="Pfam" id="PF00528">
    <property type="entry name" value="BPD_transp_1"/>
    <property type="match status" value="1"/>
</dbReference>
<sequence>MIRKYLQKIYLALIFILLYAPIVTLVVLSFNQSKTRAKWGGFTLKWYKELFRNEQIMSAFYTTLIIAFISAAIATLIGTAAAIAIQGMKQKWKTMYMGLTNIPMMNAEIVMGVSLMLLFIAFRMTLGFGTILIAHITFNIPYVILSVAPKLKQTNRYTYEAALDLGASPLKAFFKVVFPDIVPGVLSGFMMAFTMSLDDFVITHFTKGPGVDTLSTKIYTEVRKGIKPEIYALSTIMFVTVLVLLLLVNYSPKEEEETPVRKKVRRPSRVKKLLIQRVIPVAICIVFIGGGFHYAKESGVMGGEELIVYNWGEYIDPDVLTMFEEETGIHVVYEEFETNEILYPKVSSGAIAYDVVCPSDYMIQRMIENDLLSEINFDNIPNLKNIGKQYLEQSRQIDPENKYSVPYCWGTVGILYNKTMVDEPVDSWSILWNPKYKDSILMQDSVRDAFGAALKYLGYSLNSTDLDELNEAKNLLIEQKPLVQAYVIDQVRDKMIGNEAALGVIYSGEAIYTQKENPNLEYVIPKEGSNIWIDSWVIPKNAEHKENAEKFINFLCRPDIALKNFEYITYSTPNEAARELIEDESIRNSEIAFPDLSRYDNLETFQYLGIEADQVYGDLWNKVKSS</sequence>
<evidence type="ECO:0000256" key="1">
    <source>
        <dbReference type="ARBA" id="ARBA00004651"/>
    </source>
</evidence>
<dbReference type="SUPFAM" id="SSF161098">
    <property type="entry name" value="MetI-like"/>
    <property type="match status" value="1"/>
</dbReference>
<evidence type="ECO:0000256" key="4">
    <source>
        <dbReference type="ARBA" id="ARBA00022475"/>
    </source>
</evidence>
<dbReference type="RefSeq" id="WP_118049550.1">
    <property type="nucleotide sequence ID" value="NZ_CABJFK010000011.1"/>
</dbReference>
<dbReference type="EMBL" id="QSKF01000011">
    <property type="protein sequence ID" value="RHE38351.1"/>
    <property type="molecule type" value="Genomic_DNA"/>
</dbReference>
<feature type="transmembrane region" description="Helical" evidence="8">
    <location>
        <begin position="230"/>
        <end position="252"/>
    </location>
</feature>
<dbReference type="GO" id="GO:0005886">
    <property type="term" value="C:plasma membrane"/>
    <property type="evidence" value="ECO:0007669"/>
    <property type="project" value="UniProtKB-SubCell"/>
</dbReference>
<feature type="transmembrane region" description="Helical" evidence="8">
    <location>
        <begin position="273"/>
        <end position="295"/>
    </location>
</feature>
<dbReference type="InterPro" id="IPR001188">
    <property type="entry name" value="Sperm_putr-bd"/>
</dbReference>
<keyword evidence="6 8" id="KW-1133">Transmembrane helix</keyword>
<organism evidence="10 11">
    <name type="scientific">Blautia obeum</name>
    <dbReference type="NCBI Taxonomy" id="40520"/>
    <lineage>
        <taxon>Bacteria</taxon>
        <taxon>Bacillati</taxon>
        <taxon>Bacillota</taxon>
        <taxon>Clostridia</taxon>
        <taxon>Lachnospirales</taxon>
        <taxon>Lachnospiraceae</taxon>
        <taxon>Blautia</taxon>
    </lineage>
</organism>
<comment type="subcellular location">
    <subcellularLocation>
        <location evidence="1 8">Cell membrane</location>
        <topology evidence="1 8">Multi-pass membrane protein</topology>
    </subcellularLocation>
</comment>
<evidence type="ECO:0000256" key="3">
    <source>
        <dbReference type="ARBA" id="ARBA00022448"/>
    </source>
</evidence>